<dbReference type="Pfam" id="PF02811">
    <property type="entry name" value="PHP"/>
    <property type="match status" value="1"/>
</dbReference>
<keyword evidence="11" id="KW-1185">Reference proteome</keyword>
<comment type="pathway">
    <text evidence="1 8">Amino-acid biosynthesis; L-histidine biosynthesis; L-histidine from 5-phospho-alpha-D-ribose 1-diphosphate: step 8/9.</text>
</comment>
<dbReference type="EMBL" id="QPJJ01000016">
    <property type="protein sequence ID" value="RCW63773.1"/>
    <property type="molecule type" value="Genomic_DNA"/>
</dbReference>
<dbReference type="CDD" id="cd12110">
    <property type="entry name" value="PHP_HisPPase_Hisj_like"/>
    <property type="match status" value="1"/>
</dbReference>
<dbReference type="NCBIfam" id="NF005996">
    <property type="entry name" value="PRK08123.1"/>
    <property type="match status" value="1"/>
</dbReference>
<evidence type="ECO:0000256" key="3">
    <source>
        <dbReference type="ARBA" id="ARBA00013085"/>
    </source>
</evidence>
<evidence type="ECO:0000259" key="9">
    <source>
        <dbReference type="Pfam" id="PF02811"/>
    </source>
</evidence>
<evidence type="ECO:0000256" key="5">
    <source>
        <dbReference type="ARBA" id="ARBA00022801"/>
    </source>
</evidence>
<dbReference type="PANTHER" id="PTHR21039">
    <property type="entry name" value="HISTIDINOL PHOSPHATASE-RELATED"/>
    <property type="match status" value="1"/>
</dbReference>
<evidence type="ECO:0000256" key="4">
    <source>
        <dbReference type="ARBA" id="ARBA00022605"/>
    </source>
</evidence>
<dbReference type="Proteomes" id="UP000252585">
    <property type="component" value="Unassembled WGS sequence"/>
</dbReference>
<dbReference type="InterPro" id="IPR016195">
    <property type="entry name" value="Pol/histidinol_Pase-like"/>
</dbReference>
<dbReference type="PANTHER" id="PTHR21039:SF0">
    <property type="entry name" value="HISTIDINOL-PHOSPHATASE"/>
    <property type="match status" value="1"/>
</dbReference>
<dbReference type="AlphaFoldDB" id="A0A368X750"/>
<evidence type="ECO:0000256" key="1">
    <source>
        <dbReference type="ARBA" id="ARBA00004970"/>
    </source>
</evidence>
<keyword evidence="6 8" id="KW-0368">Histidine biosynthesis</keyword>
<dbReference type="InterPro" id="IPR004013">
    <property type="entry name" value="PHP_dom"/>
</dbReference>
<comment type="similarity">
    <text evidence="2 8">Belongs to the PHP hydrolase family. HisK subfamily.</text>
</comment>
<dbReference type="GO" id="GO:0005737">
    <property type="term" value="C:cytoplasm"/>
    <property type="evidence" value="ECO:0007669"/>
    <property type="project" value="TreeGrafter"/>
</dbReference>
<dbReference type="NCBIfam" id="TIGR01856">
    <property type="entry name" value="hisJ_fam"/>
    <property type="match status" value="1"/>
</dbReference>
<keyword evidence="5 8" id="KW-0378">Hydrolase</keyword>
<protein>
    <recommendedName>
        <fullName evidence="3 8">Histidinol-phosphatase</fullName>
        <shortName evidence="8">HolPase</shortName>
        <ecNumber evidence="3 8">3.1.3.15</ecNumber>
    </recommendedName>
</protein>
<sequence length="268" mass="30999">MIMNGDYHVHTPYCPHGSNDPLVDYIEKAIERNLKVISFTEHAPLPKRFNDPTPEKDSAMRFQDLPDYFHKLKELKKEYEGIIKINIGFEVDYIEGYEQDTKQFLNEIGPEIDDAILSVHMLKDKKGNYICLDYHQDSFQELVIQFGSVERVYEHYYDTVKKAILSDLGSYKPTRIGHLTLVEKFKQLYPVEHDFKKTINELLHLIKSNDLQLDLNTAGIYKPFCKTMYPSPWVVKMAQELGIPLYPGSDSHASSGIAKGFEGLQVYK</sequence>
<proteinExistence type="inferred from homology"/>
<dbReference type="SUPFAM" id="SSF89550">
    <property type="entry name" value="PHP domain-like"/>
    <property type="match status" value="1"/>
</dbReference>
<evidence type="ECO:0000256" key="2">
    <source>
        <dbReference type="ARBA" id="ARBA00009152"/>
    </source>
</evidence>
<dbReference type="GO" id="GO:0000105">
    <property type="term" value="P:L-histidine biosynthetic process"/>
    <property type="evidence" value="ECO:0007669"/>
    <property type="project" value="UniProtKB-UniRule"/>
</dbReference>
<evidence type="ECO:0000256" key="6">
    <source>
        <dbReference type="ARBA" id="ARBA00023102"/>
    </source>
</evidence>
<gene>
    <name evidence="10" type="ORF">DFR57_11652</name>
</gene>
<dbReference type="UniPathway" id="UPA00031">
    <property type="reaction ID" value="UER00013"/>
</dbReference>
<reference evidence="10 11" key="1">
    <citation type="submission" date="2018-07" db="EMBL/GenBank/DDBJ databases">
        <title>Genomic Encyclopedia of Type Strains, Phase IV (KMG-IV): sequencing the most valuable type-strain genomes for metagenomic binning, comparative biology and taxonomic classification.</title>
        <authorList>
            <person name="Goeker M."/>
        </authorList>
    </citation>
    <scope>NUCLEOTIDE SEQUENCE [LARGE SCALE GENOMIC DNA]</scope>
    <source>
        <strain evidence="10 11">DSM 27696</strain>
    </source>
</reference>
<feature type="domain" description="PHP" evidence="9">
    <location>
        <begin position="6"/>
        <end position="218"/>
    </location>
</feature>
<name>A0A368X750_9BACI</name>
<evidence type="ECO:0000313" key="11">
    <source>
        <dbReference type="Proteomes" id="UP000252585"/>
    </source>
</evidence>
<comment type="caution">
    <text evidence="10">The sequence shown here is derived from an EMBL/GenBank/DDBJ whole genome shotgun (WGS) entry which is preliminary data.</text>
</comment>
<accession>A0A368X750</accession>
<dbReference type="GO" id="GO:0004401">
    <property type="term" value="F:histidinol-phosphatase activity"/>
    <property type="evidence" value="ECO:0007669"/>
    <property type="project" value="UniProtKB-UniRule"/>
</dbReference>
<dbReference type="EC" id="3.1.3.15" evidence="3 8"/>
<dbReference type="Gene3D" id="3.20.20.140">
    <property type="entry name" value="Metal-dependent hydrolases"/>
    <property type="match status" value="1"/>
</dbReference>
<evidence type="ECO:0000313" key="10">
    <source>
        <dbReference type="EMBL" id="RCW63773.1"/>
    </source>
</evidence>
<evidence type="ECO:0000256" key="8">
    <source>
        <dbReference type="RuleBase" id="RU366003"/>
    </source>
</evidence>
<comment type="catalytic activity">
    <reaction evidence="7 8">
        <text>L-histidinol phosphate + H2O = L-histidinol + phosphate</text>
        <dbReference type="Rhea" id="RHEA:14465"/>
        <dbReference type="ChEBI" id="CHEBI:15377"/>
        <dbReference type="ChEBI" id="CHEBI:43474"/>
        <dbReference type="ChEBI" id="CHEBI:57699"/>
        <dbReference type="ChEBI" id="CHEBI:57980"/>
        <dbReference type="EC" id="3.1.3.15"/>
    </reaction>
</comment>
<dbReference type="InterPro" id="IPR010140">
    <property type="entry name" value="Histidinol_P_phosphatase_HisJ"/>
</dbReference>
<organism evidence="10 11">
    <name type="scientific">Saliterribacillus persicus</name>
    <dbReference type="NCBI Taxonomy" id="930114"/>
    <lineage>
        <taxon>Bacteria</taxon>
        <taxon>Bacillati</taxon>
        <taxon>Bacillota</taxon>
        <taxon>Bacilli</taxon>
        <taxon>Bacillales</taxon>
        <taxon>Bacillaceae</taxon>
        <taxon>Saliterribacillus</taxon>
    </lineage>
</organism>
<keyword evidence="4 8" id="KW-0028">Amino-acid biosynthesis</keyword>
<evidence type="ECO:0000256" key="7">
    <source>
        <dbReference type="ARBA" id="ARBA00049158"/>
    </source>
</evidence>